<dbReference type="EMBL" id="CP140152">
    <property type="protein sequence ID" value="WQH05439.1"/>
    <property type="molecule type" value="Genomic_DNA"/>
</dbReference>
<evidence type="ECO:0000313" key="2">
    <source>
        <dbReference type="Proteomes" id="UP001326110"/>
    </source>
</evidence>
<dbReference type="InterPro" id="IPR010260">
    <property type="entry name" value="AlpA"/>
</dbReference>
<dbReference type="Pfam" id="PF05930">
    <property type="entry name" value="Phage_AlpA"/>
    <property type="match status" value="1"/>
</dbReference>
<evidence type="ECO:0000313" key="1">
    <source>
        <dbReference type="EMBL" id="WQH05439.1"/>
    </source>
</evidence>
<dbReference type="RefSeq" id="WP_040377933.1">
    <property type="nucleotide sequence ID" value="NZ_CP140152.1"/>
</dbReference>
<name>A0ABZ0Y0N1_9BURK</name>
<sequence>MKSPLEQHTREVVKGSLNIEMMELIHRARSKVSDRMLRLPQVREKLGRANSTIWNDVRNGVLPPPVNIGPRTVAWSEVELQAWIDARVFASRTKTSVDIKFFVALLTAPLSDVTNIQE</sequence>
<dbReference type="Proteomes" id="UP001326110">
    <property type="component" value="Chromosome"/>
</dbReference>
<accession>A0ABZ0Y0N1</accession>
<keyword evidence="2" id="KW-1185">Reference proteome</keyword>
<organism evidence="1 2">
    <name type="scientific">Duganella zoogloeoides</name>
    <dbReference type="NCBI Taxonomy" id="75659"/>
    <lineage>
        <taxon>Bacteria</taxon>
        <taxon>Pseudomonadati</taxon>
        <taxon>Pseudomonadota</taxon>
        <taxon>Betaproteobacteria</taxon>
        <taxon>Burkholderiales</taxon>
        <taxon>Oxalobacteraceae</taxon>
        <taxon>Telluria group</taxon>
        <taxon>Duganella</taxon>
    </lineage>
</organism>
<reference evidence="1 2" key="1">
    <citation type="submission" date="2023-11" db="EMBL/GenBank/DDBJ databases">
        <title>MicrobeMod: A computational toolkit for identifying prokaryotic methylation and restriction-modification with nanopore sequencing.</title>
        <authorList>
            <person name="Crits-Christoph A."/>
            <person name="Kang S.C."/>
            <person name="Lee H."/>
            <person name="Ostrov N."/>
        </authorList>
    </citation>
    <scope>NUCLEOTIDE SEQUENCE [LARGE SCALE GENOMIC DNA]</scope>
    <source>
        <strain evidence="1 2">ATCC 25935</strain>
    </source>
</reference>
<protein>
    <submittedName>
        <fullName evidence="1">AlpA family phage regulatory protein</fullName>
    </submittedName>
</protein>
<gene>
    <name evidence="1" type="ORF">SR858_03615</name>
</gene>
<dbReference type="Gene3D" id="1.10.238.160">
    <property type="match status" value="1"/>
</dbReference>
<proteinExistence type="predicted"/>